<reference evidence="1 2" key="1">
    <citation type="submission" date="2020-02" db="EMBL/GenBank/DDBJ databases">
        <authorList>
            <person name="Ferguson B K."/>
        </authorList>
    </citation>
    <scope>NUCLEOTIDE SEQUENCE [LARGE SCALE GENOMIC DNA]</scope>
</reference>
<dbReference type="EMBL" id="CADCXU010029619">
    <property type="protein sequence ID" value="CAB0015841.1"/>
    <property type="molecule type" value="Genomic_DNA"/>
</dbReference>
<gene>
    <name evidence="1" type="ORF">NTEN_LOCUS20181</name>
</gene>
<proteinExistence type="predicted"/>
<dbReference type="AlphaFoldDB" id="A0A6H5HCY0"/>
<sequence length="136" mass="15861">MRCYPRQASVRLVGFNVRVNESIGIVLQSRIGTELQRKLFLIPTHLLRITQSKRVGCLGLVSSKSDQSFNTKWLDEIIGQNFVQPLRIEPLIRFWRGLRKMQKPIPAGKSKSKWKYWNRPQIENRDGASEKTFSYV</sequence>
<evidence type="ECO:0000313" key="2">
    <source>
        <dbReference type="Proteomes" id="UP000479000"/>
    </source>
</evidence>
<protein>
    <submittedName>
        <fullName evidence="1">Uncharacterized protein</fullName>
    </submittedName>
</protein>
<organism evidence="1 2">
    <name type="scientific">Nesidiocoris tenuis</name>
    <dbReference type="NCBI Taxonomy" id="355587"/>
    <lineage>
        <taxon>Eukaryota</taxon>
        <taxon>Metazoa</taxon>
        <taxon>Ecdysozoa</taxon>
        <taxon>Arthropoda</taxon>
        <taxon>Hexapoda</taxon>
        <taxon>Insecta</taxon>
        <taxon>Pterygota</taxon>
        <taxon>Neoptera</taxon>
        <taxon>Paraneoptera</taxon>
        <taxon>Hemiptera</taxon>
        <taxon>Heteroptera</taxon>
        <taxon>Panheteroptera</taxon>
        <taxon>Cimicomorpha</taxon>
        <taxon>Miridae</taxon>
        <taxon>Dicyphina</taxon>
        <taxon>Nesidiocoris</taxon>
    </lineage>
</organism>
<evidence type="ECO:0000313" key="1">
    <source>
        <dbReference type="EMBL" id="CAB0015841.1"/>
    </source>
</evidence>
<dbReference type="Proteomes" id="UP000479000">
    <property type="component" value="Unassembled WGS sequence"/>
</dbReference>
<keyword evidence="2" id="KW-1185">Reference proteome</keyword>
<name>A0A6H5HCY0_9HEMI</name>
<accession>A0A6H5HCY0</accession>